<sequence length="307" mass="34424">MALETRTISLSHLTLNQDELAFYKRQTGIHEEEKLKERIAEIAQKALDVYPYHCIWTFGFLRFRILRSQSGYKQLLELGSTRANALFLDIGCCFGNDLRKAIEDGFPAQNVIASDLRPDFWNFGHELFNTNPTTFPVTFVPGNVLESSFISTQPPLLSHESPPNFIPSVSLQSLLLLPNPKSLDPLRGHLSAIHTSAFFHLFKKDEQLLIAKKLASLLSPVPGSIIFGSHRGAATPQEGERNSTGTLFYRHSPESWKDMWEKEVFLVPGAGDNDGSGGTAEDLIRVDAGLSLDDKSREILWWTVTRL</sequence>
<dbReference type="AlphaFoldDB" id="A0A1Q3EP97"/>
<dbReference type="PANTHER" id="PTHR35897:SF1">
    <property type="entry name" value="METHYLTRANSFERASE AUSD"/>
    <property type="match status" value="1"/>
</dbReference>
<dbReference type="PANTHER" id="PTHR35897">
    <property type="entry name" value="METHYLTRANSFERASE AUSD"/>
    <property type="match status" value="1"/>
</dbReference>
<organism evidence="5 6">
    <name type="scientific">Lentinula edodes</name>
    <name type="common">Shiitake mushroom</name>
    <name type="synonym">Lentinus edodes</name>
    <dbReference type="NCBI Taxonomy" id="5353"/>
    <lineage>
        <taxon>Eukaryota</taxon>
        <taxon>Fungi</taxon>
        <taxon>Dikarya</taxon>
        <taxon>Basidiomycota</taxon>
        <taxon>Agaricomycotina</taxon>
        <taxon>Agaricomycetes</taxon>
        <taxon>Agaricomycetidae</taxon>
        <taxon>Agaricales</taxon>
        <taxon>Marasmiineae</taxon>
        <taxon>Omphalotaceae</taxon>
        <taxon>Lentinula</taxon>
    </lineage>
</organism>
<protein>
    <submittedName>
        <fullName evidence="5">Protein</fullName>
    </submittedName>
</protein>
<proteinExistence type="inferred from homology"/>
<evidence type="ECO:0000256" key="4">
    <source>
        <dbReference type="ARBA" id="ARBA00038314"/>
    </source>
</evidence>
<keyword evidence="3" id="KW-0949">S-adenosyl-L-methionine</keyword>
<reference evidence="5 6" key="2">
    <citation type="submission" date="2017-02" db="EMBL/GenBank/DDBJ databases">
        <title>A genome survey and senescence transcriptome analysis in Lentinula edodes.</title>
        <authorList>
            <person name="Sakamoto Y."/>
            <person name="Nakade K."/>
            <person name="Sato S."/>
            <person name="Yoshida Y."/>
            <person name="Miyazaki K."/>
            <person name="Natsume S."/>
            <person name="Konno N."/>
        </authorList>
    </citation>
    <scope>NUCLEOTIDE SEQUENCE [LARGE SCALE GENOMIC DNA]</scope>
    <source>
        <strain evidence="5 6">NBRC 111202</strain>
    </source>
</reference>
<dbReference type="Gene3D" id="3.40.50.150">
    <property type="entry name" value="Vaccinia Virus protein VP39"/>
    <property type="match status" value="1"/>
</dbReference>
<dbReference type="EMBL" id="BDGU01000934">
    <property type="protein sequence ID" value="GAW09016.1"/>
    <property type="molecule type" value="Genomic_DNA"/>
</dbReference>
<evidence type="ECO:0000256" key="2">
    <source>
        <dbReference type="ARBA" id="ARBA00022679"/>
    </source>
</evidence>
<dbReference type="STRING" id="5353.A0A1Q3EP97"/>
<dbReference type="SUPFAM" id="SSF53335">
    <property type="entry name" value="S-adenosyl-L-methionine-dependent methyltransferases"/>
    <property type="match status" value="1"/>
</dbReference>
<evidence type="ECO:0000313" key="5">
    <source>
        <dbReference type="EMBL" id="GAW09016.1"/>
    </source>
</evidence>
<reference evidence="5 6" key="1">
    <citation type="submission" date="2016-08" db="EMBL/GenBank/DDBJ databases">
        <authorList>
            <consortium name="Lentinula edodes genome sequencing consortium"/>
            <person name="Sakamoto Y."/>
            <person name="Nakade K."/>
            <person name="Sato S."/>
            <person name="Yoshida Y."/>
            <person name="Miyazaki K."/>
            <person name="Natsume S."/>
            <person name="Konno N."/>
        </authorList>
    </citation>
    <scope>NUCLEOTIDE SEQUENCE [LARGE SCALE GENOMIC DNA]</scope>
    <source>
        <strain evidence="5 6">NBRC 111202</strain>
    </source>
</reference>
<keyword evidence="2" id="KW-0808">Transferase</keyword>
<name>A0A1Q3EP97_LENED</name>
<evidence type="ECO:0000256" key="1">
    <source>
        <dbReference type="ARBA" id="ARBA00005179"/>
    </source>
</evidence>
<dbReference type="InterPro" id="IPR051654">
    <property type="entry name" value="Meroterpenoid_MTases"/>
</dbReference>
<evidence type="ECO:0000256" key="3">
    <source>
        <dbReference type="ARBA" id="ARBA00022691"/>
    </source>
</evidence>
<keyword evidence="6" id="KW-1185">Reference proteome</keyword>
<accession>A0A1Q3EP97</accession>
<comment type="caution">
    <text evidence="5">The sequence shown here is derived from an EMBL/GenBank/DDBJ whole genome shotgun (WGS) entry which is preliminary data.</text>
</comment>
<dbReference type="GO" id="GO:0016740">
    <property type="term" value="F:transferase activity"/>
    <property type="evidence" value="ECO:0007669"/>
    <property type="project" value="UniProtKB-KW"/>
</dbReference>
<dbReference type="Proteomes" id="UP000188533">
    <property type="component" value="Unassembled WGS sequence"/>
</dbReference>
<dbReference type="InterPro" id="IPR029063">
    <property type="entry name" value="SAM-dependent_MTases_sf"/>
</dbReference>
<gene>
    <name evidence="5" type="ORF">LENED_011137</name>
</gene>
<evidence type="ECO:0000313" key="6">
    <source>
        <dbReference type="Proteomes" id="UP000188533"/>
    </source>
</evidence>
<comment type="pathway">
    <text evidence="1">Secondary metabolite biosynthesis.</text>
</comment>
<comment type="similarity">
    <text evidence="4">Belongs to the class I-like SAM-binding methyltransferase superfamily.</text>
</comment>